<accession>D8T317</accession>
<reference evidence="1 2" key="1">
    <citation type="journal article" date="2011" name="Science">
        <title>The Selaginella genome identifies genetic changes associated with the evolution of vascular plants.</title>
        <authorList>
            <person name="Banks J.A."/>
            <person name="Nishiyama T."/>
            <person name="Hasebe M."/>
            <person name="Bowman J.L."/>
            <person name="Gribskov M."/>
            <person name="dePamphilis C."/>
            <person name="Albert V.A."/>
            <person name="Aono N."/>
            <person name="Aoyama T."/>
            <person name="Ambrose B.A."/>
            <person name="Ashton N.W."/>
            <person name="Axtell M.J."/>
            <person name="Barker E."/>
            <person name="Barker M.S."/>
            <person name="Bennetzen J.L."/>
            <person name="Bonawitz N.D."/>
            <person name="Chapple C."/>
            <person name="Cheng C."/>
            <person name="Correa L.G."/>
            <person name="Dacre M."/>
            <person name="DeBarry J."/>
            <person name="Dreyer I."/>
            <person name="Elias M."/>
            <person name="Engstrom E.M."/>
            <person name="Estelle M."/>
            <person name="Feng L."/>
            <person name="Finet C."/>
            <person name="Floyd S.K."/>
            <person name="Frommer W.B."/>
            <person name="Fujita T."/>
            <person name="Gramzow L."/>
            <person name="Gutensohn M."/>
            <person name="Harholt J."/>
            <person name="Hattori M."/>
            <person name="Heyl A."/>
            <person name="Hirai T."/>
            <person name="Hiwatashi Y."/>
            <person name="Ishikawa M."/>
            <person name="Iwata M."/>
            <person name="Karol K.G."/>
            <person name="Koehler B."/>
            <person name="Kolukisaoglu U."/>
            <person name="Kubo M."/>
            <person name="Kurata T."/>
            <person name="Lalonde S."/>
            <person name="Li K."/>
            <person name="Li Y."/>
            <person name="Litt A."/>
            <person name="Lyons E."/>
            <person name="Manning G."/>
            <person name="Maruyama T."/>
            <person name="Michael T.P."/>
            <person name="Mikami K."/>
            <person name="Miyazaki S."/>
            <person name="Morinaga S."/>
            <person name="Murata T."/>
            <person name="Mueller-Roeber B."/>
            <person name="Nelson D.R."/>
            <person name="Obara M."/>
            <person name="Oguri Y."/>
            <person name="Olmstead R.G."/>
            <person name="Onodera N."/>
            <person name="Petersen B.L."/>
            <person name="Pils B."/>
            <person name="Prigge M."/>
            <person name="Rensing S.A."/>
            <person name="Riano-Pachon D.M."/>
            <person name="Roberts A.W."/>
            <person name="Sato Y."/>
            <person name="Scheller H.V."/>
            <person name="Schulz B."/>
            <person name="Schulz C."/>
            <person name="Shakirov E.V."/>
            <person name="Shibagaki N."/>
            <person name="Shinohara N."/>
            <person name="Shippen D.E."/>
            <person name="Soerensen I."/>
            <person name="Sotooka R."/>
            <person name="Sugimoto N."/>
            <person name="Sugita M."/>
            <person name="Sumikawa N."/>
            <person name="Tanurdzic M."/>
            <person name="Theissen G."/>
            <person name="Ulvskov P."/>
            <person name="Wakazuki S."/>
            <person name="Weng J.K."/>
            <person name="Willats W.W."/>
            <person name="Wipf D."/>
            <person name="Wolf P.G."/>
            <person name="Yang L."/>
            <person name="Zimmer A.D."/>
            <person name="Zhu Q."/>
            <person name="Mitros T."/>
            <person name="Hellsten U."/>
            <person name="Loque D."/>
            <person name="Otillar R."/>
            <person name="Salamov A."/>
            <person name="Schmutz J."/>
            <person name="Shapiro H."/>
            <person name="Lindquist E."/>
            <person name="Lucas S."/>
            <person name="Rokhsar D."/>
            <person name="Grigoriev I.V."/>
        </authorList>
    </citation>
    <scope>NUCLEOTIDE SEQUENCE [LARGE SCALE GENOMIC DNA]</scope>
</reference>
<organism evidence="2">
    <name type="scientific">Selaginella moellendorffii</name>
    <name type="common">Spikemoss</name>
    <dbReference type="NCBI Taxonomy" id="88036"/>
    <lineage>
        <taxon>Eukaryota</taxon>
        <taxon>Viridiplantae</taxon>
        <taxon>Streptophyta</taxon>
        <taxon>Embryophyta</taxon>
        <taxon>Tracheophyta</taxon>
        <taxon>Lycopodiopsida</taxon>
        <taxon>Selaginellales</taxon>
        <taxon>Selaginellaceae</taxon>
        <taxon>Selaginella</taxon>
    </lineage>
</organism>
<dbReference type="EMBL" id="GL377667">
    <property type="protein sequence ID" value="EFJ09020.1"/>
    <property type="molecule type" value="Genomic_DNA"/>
</dbReference>
<dbReference type="InParanoid" id="D8T317"/>
<dbReference type="AlphaFoldDB" id="D8T317"/>
<evidence type="ECO:0000313" key="1">
    <source>
        <dbReference type="EMBL" id="EFJ09020.1"/>
    </source>
</evidence>
<sequence length="299" mass="33542">MVRLLEGTSHNRKSPPHETCGVLPCKFNIKFGSSSTSLCRSLMQAPKGFNKGSMFFRIAIDPYLFDSKVGIWTLPPYQTIWTFSSNTLHIQGVQLGVIDDLGALSESKWLWAWDMDTLPSLSSPYMLEIGGEIKLLAATRDWEVVVLVLDRKSGKEWGWRKVSTLSKHFDKHFHKESSFVSLFDSRTCCTHGNLTFLCVGMQVVVFESQRMTWELGKCLLCTMGLLVWVPDFAAVPNVNTPSEKLKGAALMPAMECSQVEALSKRGMAWQQIGEVTDKGSLKLLFEKRAIAKLVLVHGY</sequence>
<protein>
    <recommendedName>
        <fullName evidence="3">F-box associated domain-containing protein</fullName>
    </recommendedName>
</protein>
<proteinExistence type="predicted"/>
<dbReference type="Proteomes" id="UP000001514">
    <property type="component" value="Unassembled WGS sequence"/>
</dbReference>
<evidence type="ECO:0000313" key="2">
    <source>
        <dbReference type="Proteomes" id="UP000001514"/>
    </source>
</evidence>
<dbReference type="HOGENOM" id="CLU_931899_0_0_1"/>
<name>D8T317_SELML</name>
<keyword evidence="2" id="KW-1185">Reference proteome</keyword>
<dbReference type="KEGG" id="smo:SELMODRAFT_428499"/>
<dbReference type="Gramene" id="EFJ09020">
    <property type="protein sequence ID" value="EFJ09020"/>
    <property type="gene ID" value="SELMODRAFT_428499"/>
</dbReference>
<gene>
    <name evidence="1" type="ORF">SELMODRAFT_428499</name>
</gene>
<evidence type="ECO:0008006" key="3">
    <source>
        <dbReference type="Google" id="ProtNLM"/>
    </source>
</evidence>